<keyword evidence="7" id="KW-1185">Reference proteome</keyword>
<feature type="disulfide bond" evidence="5">
    <location>
        <begin position="92"/>
        <end position="98"/>
    </location>
</feature>
<keyword evidence="4 5" id="KW-1015">Disulfide bond</keyword>
<feature type="disulfide bond" evidence="5">
    <location>
        <begin position="142"/>
        <end position="224"/>
    </location>
</feature>
<feature type="disulfide bond" evidence="5">
    <location>
        <begin position="32"/>
        <end position="234"/>
    </location>
</feature>
<evidence type="ECO:0000313" key="7">
    <source>
        <dbReference type="Proteomes" id="UP000504609"/>
    </source>
</evidence>
<evidence type="ECO:0000256" key="6">
    <source>
        <dbReference type="SAM" id="SignalP"/>
    </source>
</evidence>
<dbReference type="PROSITE" id="PS51367">
    <property type="entry name" value="THAUMATIN_2"/>
    <property type="match status" value="1"/>
</dbReference>
<dbReference type="SUPFAM" id="SSF49870">
    <property type="entry name" value="Osmotin, thaumatin-like protein"/>
    <property type="match status" value="1"/>
</dbReference>
<feature type="disulfide bond" evidence="5">
    <location>
        <begin position="77"/>
        <end position="87"/>
    </location>
</feature>
<feature type="disulfide bond" evidence="5">
    <location>
        <begin position="184"/>
        <end position="194"/>
    </location>
</feature>
<comment type="similarity">
    <text evidence="2">Belongs to the thaumatin family.</text>
</comment>
<accession>A0A6J1E4Q5</accession>
<gene>
    <name evidence="8" type="primary">LOC111430758</name>
</gene>
<dbReference type="InterPro" id="IPR001938">
    <property type="entry name" value="Thaumatin"/>
</dbReference>
<dbReference type="GO" id="GO:0005576">
    <property type="term" value="C:extracellular region"/>
    <property type="evidence" value="ECO:0007669"/>
    <property type="project" value="UniProtKB-SubCell"/>
</dbReference>
<evidence type="ECO:0000256" key="4">
    <source>
        <dbReference type="ARBA" id="ARBA00023157"/>
    </source>
</evidence>
<dbReference type="InterPro" id="IPR037176">
    <property type="entry name" value="Osmotin/thaumatin-like_sf"/>
</dbReference>
<dbReference type="Gene3D" id="2.60.110.10">
    <property type="entry name" value="Thaumatin"/>
    <property type="match status" value="1"/>
</dbReference>
<dbReference type="CDD" id="cd09218">
    <property type="entry name" value="TLP-PA"/>
    <property type="match status" value="1"/>
</dbReference>
<feature type="disulfide bond" evidence="5">
    <location>
        <begin position="174"/>
        <end position="183"/>
    </location>
</feature>
<dbReference type="PANTHER" id="PTHR31048">
    <property type="entry name" value="OS03G0233200 PROTEIN"/>
    <property type="match status" value="1"/>
</dbReference>
<feature type="disulfide bond" evidence="5">
    <location>
        <begin position="147"/>
        <end position="207"/>
    </location>
</feature>
<evidence type="ECO:0000313" key="8">
    <source>
        <dbReference type="RefSeq" id="XP_022922927.1"/>
    </source>
</evidence>
<dbReference type="PRINTS" id="PR00347">
    <property type="entry name" value="THAUMATIN"/>
</dbReference>
<dbReference type="Proteomes" id="UP000504609">
    <property type="component" value="Unplaced"/>
</dbReference>
<evidence type="ECO:0000256" key="3">
    <source>
        <dbReference type="ARBA" id="ARBA00022525"/>
    </source>
</evidence>
<sequence length="284" mass="30816">MAFFSFFTFFTFFFIAARISESTRTFTIVNSCKDTIWPAITPGGNFTGSGFSLKRGQSTVYTIPDSWTGRIWARTGCDFDKDGNGKCKTGSCGEVLNCTGPGSRPSTLADFTLGSIDYYDVSVVDGFNLPVAIQPSGGKGNCSSAGCDGDLRDNCPPELAVKEDGKTVACRSACDVFHTGEYCCTGQFDNPMTCLPTNYSRSFKQVCPAAYSFGYDDPTSILTCSSADYVVAFCATRNQKVCSYHDKQLTCSVVDSSKASTLVSSISQRWQNLILTAFLFILKF</sequence>
<dbReference type="PIRSF" id="PIRSF002703">
    <property type="entry name" value="Thaumatin"/>
    <property type="match status" value="1"/>
</dbReference>
<proteinExistence type="inferred from homology"/>
<dbReference type="FunFam" id="2.60.110.10:FF:000002">
    <property type="entry name" value="Thaumatin-like protein 1a"/>
    <property type="match status" value="1"/>
</dbReference>
<comment type="subcellular location">
    <subcellularLocation>
        <location evidence="1">Secreted</location>
    </subcellularLocation>
</comment>
<evidence type="ECO:0000256" key="2">
    <source>
        <dbReference type="ARBA" id="ARBA00010607"/>
    </source>
</evidence>
<reference evidence="8" key="1">
    <citation type="submission" date="2025-08" db="UniProtKB">
        <authorList>
            <consortium name="RefSeq"/>
        </authorList>
    </citation>
    <scope>IDENTIFICATION</scope>
    <source>
        <tissue evidence="8">Young leaves</tissue>
    </source>
</reference>
<organism evidence="7 8">
    <name type="scientific">Cucurbita moschata</name>
    <name type="common">Winter crookneck squash</name>
    <name type="synonym">Cucurbita pepo var. moschata</name>
    <dbReference type="NCBI Taxonomy" id="3662"/>
    <lineage>
        <taxon>Eukaryota</taxon>
        <taxon>Viridiplantae</taxon>
        <taxon>Streptophyta</taxon>
        <taxon>Embryophyta</taxon>
        <taxon>Tracheophyta</taxon>
        <taxon>Spermatophyta</taxon>
        <taxon>Magnoliopsida</taxon>
        <taxon>eudicotyledons</taxon>
        <taxon>Gunneridae</taxon>
        <taxon>Pentapetalae</taxon>
        <taxon>rosids</taxon>
        <taxon>fabids</taxon>
        <taxon>Cucurbitales</taxon>
        <taxon>Cucurbitaceae</taxon>
        <taxon>Cucurbiteae</taxon>
        <taxon>Cucurbita</taxon>
    </lineage>
</organism>
<dbReference type="RefSeq" id="XP_022922927.1">
    <property type="nucleotide sequence ID" value="XM_023067159.1"/>
</dbReference>
<feature type="signal peptide" evidence="6">
    <location>
        <begin position="1"/>
        <end position="22"/>
    </location>
</feature>
<dbReference type="GeneID" id="111430758"/>
<keyword evidence="6" id="KW-0732">Signal</keyword>
<dbReference type="AlphaFoldDB" id="A0A6J1E4Q5"/>
<feature type="chain" id="PRO_5026928324" evidence="6">
    <location>
        <begin position="23"/>
        <end position="284"/>
    </location>
</feature>
<evidence type="ECO:0000256" key="5">
    <source>
        <dbReference type="PIRSR" id="PIRSR002703-1"/>
    </source>
</evidence>
<keyword evidence="3" id="KW-0964">Secreted</keyword>
<protein>
    <submittedName>
        <fullName evidence="8">Pathogenesis-related protein 5-like isoform X2</fullName>
    </submittedName>
</protein>
<dbReference type="SMART" id="SM00205">
    <property type="entry name" value="THN"/>
    <property type="match status" value="1"/>
</dbReference>
<feature type="disulfide bond" evidence="5">
    <location>
        <begin position="155"/>
        <end position="170"/>
    </location>
</feature>
<dbReference type="Pfam" id="PF00314">
    <property type="entry name" value="Thaumatin"/>
    <property type="match status" value="1"/>
</dbReference>
<name>A0A6J1E4Q5_CUCMO</name>
<evidence type="ECO:0000256" key="1">
    <source>
        <dbReference type="ARBA" id="ARBA00004613"/>
    </source>
</evidence>